<gene>
    <name evidence="1" type="ORF">Rcae01_01040</name>
</gene>
<dbReference type="EMBL" id="BAABRO010000002">
    <property type="protein sequence ID" value="GAA5505595.1"/>
    <property type="molecule type" value="Genomic_DNA"/>
</dbReference>
<organism evidence="1 2">
    <name type="scientific">Novipirellula caenicola</name>
    <dbReference type="NCBI Taxonomy" id="1536901"/>
    <lineage>
        <taxon>Bacteria</taxon>
        <taxon>Pseudomonadati</taxon>
        <taxon>Planctomycetota</taxon>
        <taxon>Planctomycetia</taxon>
        <taxon>Pirellulales</taxon>
        <taxon>Pirellulaceae</taxon>
        <taxon>Novipirellula</taxon>
    </lineage>
</organism>
<evidence type="ECO:0000313" key="2">
    <source>
        <dbReference type="Proteomes" id="UP001416858"/>
    </source>
</evidence>
<evidence type="ECO:0000313" key="1">
    <source>
        <dbReference type="EMBL" id="GAA5505595.1"/>
    </source>
</evidence>
<reference evidence="1 2" key="1">
    <citation type="submission" date="2024-02" db="EMBL/GenBank/DDBJ databases">
        <title>Rhodopirellula caenicola NBRC 110016.</title>
        <authorList>
            <person name="Ichikawa N."/>
            <person name="Katano-Makiyama Y."/>
            <person name="Hidaka K."/>
        </authorList>
    </citation>
    <scope>NUCLEOTIDE SEQUENCE [LARGE SCALE GENOMIC DNA]</scope>
    <source>
        <strain evidence="1 2">NBRC 110016</strain>
    </source>
</reference>
<comment type="caution">
    <text evidence="1">The sequence shown here is derived from an EMBL/GenBank/DDBJ whole genome shotgun (WGS) entry which is preliminary data.</text>
</comment>
<proteinExistence type="predicted"/>
<name>A0ABP9VMT1_9BACT</name>
<protein>
    <submittedName>
        <fullName evidence="1">Uncharacterized protein</fullName>
    </submittedName>
</protein>
<keyword evidence="2" id="KW-1185">Reference proteome</keyword>
<dbReference type="Proteomes" id="UP001416858">
    <property type="component" value="Unassembled WGS sequence"/>
</dbReference>
<sequence>MQHSAYHKYGRLSVGSSSPFRLVPHTVHLKCRCIPPHPPSEFQSCATADTTGTASDVVAKSQQSAFDSSYHGLSRVTDVIRRSSDLSICL</sequence>
<accession>A0ABP9VMT1</accession>